<reference evidence="1 2" key="1">
    <citation type="journal article" date="2013" name="Genome Announc.">
        <title>Draft Genome Sequence of Streptomyces viridochromogenes Strain Tu57, Producer of Avilamycin.</title>
        <authorList>
            <person name="Gruning B.A."/>
            <person name="Erxleben A."/>
            <person name="Hahnlein A."/>
            <person name="Gunther S."/>
        </authorList>
    </citation>
    <scope>NUCLEOTIDE SEQUENCE [LARGE SCALE GENOMIC DNA]</scope>
    <source>
        <strain evidence="1 2">Tue57</strain>
    </source>
</reference>
<proteinExistence type="predicted"/>
<organism evidence="1 2">
    <name type="scientific">Streptomyces viridochromogenes Tue57</name>
    <dbReference type="NCBI Taxonomy" id="1160705"/>
    <lineage>
        <taxon>Bacteria</taxon>
        <taxon>Bacillati</taxon>
        <taxon>Actinomycetota</taxon>
        <taxon>Actinomycetes</taxon>
        <taxon>Kitasatosporales</taxon>
        <taxon>Streptomycetaceae</taxon>
        <taxon>Streptomyces</taxon>
    </lineage>
</organism>
<evidence type="ECO:0000313" key="1">
    <source>
        <dbReference type="EMBL" id="ELS58430.1"/>
    </source>
</evidence>
<gene>
    <name evidence="1" type="ORF">STVIR_0609</name>
</gene>
<dbReference type="AlphaFoldDB" id="L8PPK1"/>
<accession>L8PPK1</accession>
<sequence length="113" mass="12085">MLVVGYDPQAMSNVDGKALREALDAELARFGEHGIDAAMTLVVFDGSAESALVTSLTEHPWDVVVIGGGIRKAEQLLPLFEQVVNLVRRHAPQAAIAFNTSGGDSVEAAQRWL</sequence>
<name>L8PPK1_STRVR</name>
<dbReference type="PATRIC" id="fig|1160705.3.peg.604"/>
<dbReference type="Proteomes" id="UP000011205">
    <property type="component" value="Unassembled WGS sequence"/>
</dbReference>
<evidence type="ECO:0000313" key="2">
    <source>
        <dbReference type="Proteomes" id="UP000011205"/>
    </source>
</evidence>
<protein>
    <submittedName>
        <fullName evidence="1">Uncharacterized protein</fullName>
    </submittedName>
</protein>
<comment type="caution">
    <text evidence="1">The sequence shown here is derived from an EMBL/GenBank/DDBJ whole genome shotgun (WGS) entry which is preliminary data.</text>
</comment>
<dbReference type="EMBL" id="AMLP01000024">
    <property type="protein sequence ID" value="ELS58430.1"/>
    <property type="molecule type" value="Genomic_DNA"/>
</dbReference>